<proteinExistence type="predicted"/>
<sequence>METEVTFFEDRMIISRNGVKVILDVREVSTRLFEASEEERILYKISPSGYGIHWPMIDEDISVKELVKDHE</sequence>
<reference evidence="2" key="1">
    <citation type="submission" date="2016-12" db="EMBL/GenBank/DDBJ databases">
        <authorList>
            <person name="Varghese N."/>
            <person name="Submissions S."/>
        </authorList>
    </citation>
    <scope>NUCLEOTIDE SEQUENCE [LARGE SCALE GENOMIC DNA]</scope>
    <source>
        <strain evidence="2">DSM 25035</strain>
    </source>
</reference>
<dbReference type="EMBL" id="FRXN01000006">
    <property type="protein sequence ID" value="SHO64734.1"/>
    <property type="molecule type" value="Genomic_DNA"/>
</dbReference>
<evidence type="ECO:0000313" key="2">
    <source>
        <dbReference type="Proteomes" id="UP000184609"/>
    </source>
</evidence>
<dbReference type="Proteomes" id="UP000184609">
    <property type="component" value="Unassembled WGS sequence"/>
</dbReference>
<dbReference type="STRING" id="1073327.SAMN04488108_3618"/>
<organism evidence="1 2">
    <name type="scientific">Algoriphagus zhangzhouensis</name>
    <dbReference type="NCBI Taxonomy" id="1073327"/>
    <lineage>
        <taxon>Bacteria</taxon>
        <taxon>Pseudomonadati</taxon>
        <taxon>Bacteroidota</taxon>
        <taxon>Cytophagia</taxon>
        <taxon>Cytophagales</taxon>
        <taxon>Cyclobacteriaceae</taxon>
        <taxon>Algoriphagus</taxon>
    </lineage>
</organism>
<dbReference type="OrthoDB" id="9807561at2"/>
<dbReference type="RefSeq" id="WP_073573228.1">
    <property type="nucleotide sequence ID" value="NZ_FRXN01000006.1"/>
</dbReference>
<protein>
    <recommendedName>
        <fullName evidence="3">DUF2442 domain-containing protein</fullName>
    </recommendedName>
</protein>
<evidence type="ECO:0000313" key="1">
    <source>
        <dbReference type="EMBL" id="SHO64734.1"/>
    </source>
</evidence>
<keyword evidence="2" id="KW-1185">Reference proteome</keyword>
<dbReference type="InterPro" id="IPR018841">
    <property type="entry name" value="DUF2442"/>
</dbReference>
<name>A0A1M7ZIN4_9BACT</name>
<accession>A0A1M7ZIN4</accession>
<dbReference type="AlphaFoldDB" id="A0A1M7ZIN4"/>
<dbReference type="Pfam" id="PF10387">
    <property type="entry name" value="DUF2442"/>
    <property type="match status" value="1"/>
</dbReference>
<evidence type="ECO:0008006" key="3">
    <source>
        <dbReference type="Google" id="ProtNLM"/>
    </source>
</evidence>
<dbReference type="Gene3D" id="3.30.2020.40">
    <property type="entry name" value="Uncharacterised protein PF10387, DUF2442"/>
    <property type="match status" value="1"/>
</dbReference>
<gene>
    <name evidence="1" type="ORF">SAMN04488108_3618</name>
</gene>